<gene>
    <name evidence="6" type="ORF">GJU80_03730</name>
</gene>
<evidence type="ECO:0000259" key="5">
    <source>
        <dbReference type="Pfam" id="PF01258"/>
    </source>
</evidence>
<dbReference type="AlphaFoldDB" id="A0A7X2KXH1"/>
<accession>A0A7X2KXH1</accession>
<evidence type="ECO:0000313" key="7">
    <source>
        <dbReference type="Proteomes" id="UP000486297"/>
    </source>
</evidence>
<sequence>MTDICDKASELEALYLGEALYKQQDKTTATVSNYYCDDCGEPIPEARRHAVIGCTRCVVCQEYFEKGFPG</sequence>
<keyword evidence="2" id="KW-0863">Zinc-finger</keyword>
<dbReference type="GO" id="GO:1900378">
    <property type="term" value="P:positive regulation of secondary metabolite biosynthetic process"/>
    <property type="evidence" value="ECO:0007669"/>
    <property type="project" value="TreeGrafter"/>
</dbReference>
<organism evidence="6 7">
    <name type="scientific">Neisseria brasiliensis</name>
    <dbReference type="NCBI Taxonomy" id="2666100"/>
    <lineage>
        <taxon>Bacteria</taxon>
        <taxon>Pseudomonadati</taxon>
        <taxon>Pseudomonadota</taxon>
        <taxon>Betaproteobacteria</taxon>
        <taxon>Neisseriales</taxon>
        <taxon>Neisseriaceae</taxon>
        <taxon>Neisseria</taxon>
    </lineage>
</organism>
<keyword evidence="7" id="KW-1185">Reference proteome</keyword>
<dbReference type="PANTHER" id="PTHR38777">
    <property type="entry name" value="FELS-2 PROPHAGE PROTEIN"/>
    <property type="match status" value="1"/>
</dbReference>
<keyword evidence="1" id="KW-0479">Metal-binding</keyword>
<comment type="caution">
    <text evidence="6">The sequence shown here is derived from an EMBL/GenBank/DDBJ whole genome shotgun (WGS) entry which is preliminary data.</text>
</comment>
<protein>
    <submittedName>
        <fullName evidence="6">TraR/DksA family transcriptional regulator</fullName>
    </submittedName>
</protein>
<evidence type="ECO:0000313" key="6">
    <source>
        <dbReference type="EMBL" id="MRN37621.1"/>
    </source>
</evidence>
<dbReference type="InterPro" id="IPR000962">
    <property type="entry name" value="Znf_DskA_TraR"/>
</dbReference>
<evidence type="ECO:0000256" key="4">
    <source>
        <dbReference type="PROSITE-ProRule" id="PRU00510"/>
    </source>
</evidence>
<dbReference type="Proteomes" id="UP000486297">
    <property type="component" value="Unassembled WGS sequence"/>
</dbReference>
<dbReference type="RefSeq" id="WP_095501639.1">
    <property type="nucleotide sequence ID" value="NZ_WJXO01000001.1"/>
</dbReference>
<name>A0A7X2KXH1_9NEIS</name>
<evidence type="ECO:0000256" key="3">
    <source>
        <dbReference type="ARBA" id="ARBA00022833"/>
    </source>
</evidence>
<dbReference type="Pfam" id="PF01258">
    <property type="entry name" value="zf-dskA_traR"/>
    <property type="match status" value="1"/>
</dbReference>
<dbReference type="PROSITE" id="PS51128">
    <property type="entry name" value="ZF_DKSA_2"/>
    <property type="match status" value="1"/>
</dbReference>
<evidence type="ECO:0000256" key="1">
    <source>
        <dbReference type="ARBA" id="ARBA00022723"/>
    </source>
</evidence>
<proteinExistence type="predicted"/>
<dbReference type="NCBIfam" id="TIGR02419">
    <property type="entry name" value="C4_traR_proteo"/>
    <property type="match status" value="1"/>
</dbReference>
<reference evidence="6" key="1">
    <citation type="journal article" name="Emerg. Infect. Dis.">
        <title>Two cases of a newly characterized neisseria species.</title>
        <authorList>
            <person name="Mustapha M."/>
            <person name="Lemos A.P.S."/>
            <person name="Harrison L.H."/>
            <person name="Vantyne D."/>
            <person name="Sacchi C.T."/>
        </authorList>
    </citation>
    <scope>NUCLEOTIDE SEQUENCE</scope>
    <source>
        <strain evidence="6">N.95.16</strain>
    </source>
</reference>
<feature type="zinc finger region" description="dksA C4-type" evidence="4">
    <location>
        <begin position="36"/>
        <end position="60"/>
    </location>
</feature>
<dbReference type="InterPro" id="IPR012783">
    <property type="entry name" value="Znf_C4_TraR"/>
</dbReference>
<dbReference type="GO" id="GO:0008270">
    <property type="term" value="F:zinc ion binding"/>
    <property type="evidence" value="ECO:0007669"/>
    <property type="project" value="UniProtKB-KW"/>
</dbReference>
<dbReference type="EMBL" id="WJXO01000001">
    <property type="protein sequence ID" value="MRN37621.1"/>
    <property type="molecule type" value="Genomic_DNA"/>
</dbReference>
<dbReference type="PANTHER" id="PTHR38777:SF1">
    <property type="entry name" value="DNAK SUPPRESSOR PROTEIN"/>
    <property type="match status" value="1"/>
</dbReference>
<dbReference type="Gene3D" id="1.20.120.910">
    <property type="entry name" value="DksA, coiled-coil domain"/>
    <property type="match status" value="1"/>
</dbReference>
<feature type="domain" description="Zinc finger DksA/TraR C4-type" evidence="5">
    <location>
        <begin position="35"/>
        <end position="66"/>
    </location>
</feature>
<evidence type="ECO:0000256" key="2">
    <source>
        <dbReference type="ARBA" id="ARBA00022771"/>
    </source>
</evidence>
<dbReference type="SUPFAM" id="SSF57716">
    <property type="entry name" value="Glucocorticoid receptor-like (DNA-binding domain)"/>
    <property type="match status" value="1"/>
</dbReference>
<keyword evidence="3" id="KW-0862">Zinc</keyword>